<evidence type="ECO:0000313" key="2">
    <source>
        <dbReference type="Proteomes" id="UP000320717"/>
    </source>
</evidence>
<organism evidence="1 2">
    <name type="scientific">Glutamicibacter halophytocola</name>
    <dbReference type="NCBI Taxonomy" id="1933880"/>
    <lineage>
        <taxon>Bacteria</taxon>
        <taxon>Bacillati</taxon>
        <taxon>Actinomycetota</taxon>
        <taxon>Actinomycetes</taxon>
        <taxon>Micrococcales</taxon>
        <taxon>Micrococcaceae</taxon>
        <taxon>Glutamicibacter</taxon>
    </lineage>
</organism>
<gene>
    <name evidence="1" type="ORF">FQA45_01595</name>
</gene>
<sequence>MKLLNTLQRVAKRARQSLADKQQRQFIERHATDLIHAPVGEDRYKAALYFADEMVNAYQIRQWYEPMKQLSDFMPIAVITRRPDTALALRDECPLPVYYAPTVEDLERLVDSQDLRLMFYVNQNIQNFQMLRFNEPKHVFICHGESEKSYMWSNQLKAYDFVFSAGQAARDRLTSQLHNFDVHERTRLIGRPQIDVSYVAPFSPNPALPTVLYAPTWEGDRPSMQYGSVVSHGEQLVDALISDGGFNLIFRPHPRSGKNSAAYGKAVERIRRKLAEANATSSAQLFFDDTTDWGWQWSTSDFCVTDISAVAYDFLATGKPMFVTRPASSEATVQDSPALARVPSLSADASENAPSLIRSAITESNMDSREVVEYYFGDVTAGASMRRFITESLKLVVGDVQAEQLPLKKAA</sequence>
<reference evidence="1 2" key="1">
    <citation type="submission" date="2019-07" db="EMBL/GenBank/DDBJ databases">
        <title>Complete Genome Sequence of drought tolerant Plant Growth-Promoting Rhizobacterium Glutamicibacter halophytocola DR408.</title>
        <authorList>
            <person name="Nishu S.D."/>
            <person name="Lee T.K."/>
        </authorList>
    </citation>
    <scope>NUCLEOTIDE SEQUENCE [LARGE SCALE GENOMIC DNA]</scope>
    <source>
        <strain evidence="1 2">DR408</strain>
    </source>
</reference>
<dbReference type="Proteomes" id="UP000320717">
    <property type="component" value="Chromosome"/>
</dbReference>
<evidence type="ECO:0000313" key="1">
    <source>
        <dbReference type="EMBL" id="QDY65106.1"/>
    </source>
</evidence>
<dbReference type="RefSeq" id="WP_146275003.1">
    <property type="nucleotide sequence ID" value="NZ_CP042260.1"/>
</dbReference>
<name>A0ABX5Y5F7_9MICC</name>
<dbReference type="Pfam" id="PF04464">
    <property type="entry name" value="Glyphos_transf"/>
    <property type="match status" value="1"/>
</dbReference>
<dbReference type="InterPro" id="IPR043148">
    <property type="entry name" value="TagF_C"/>
</dbReference>
<accession>A0ABX5Y5F7</accession>
<dbReference type="InterPro" id="IPR007554">
    <property type="entry name" value="Glycerophosphate_synth"/>
</dbReference>
<protein>
    <submittedName>
        <fullName evidence="1">CDP-glycerol--glycerophosphate glycerophosphotransferase</fullName>
    </submittedName>
</protein>
<dbReference type="EMBL" id="CP042260">
    <property type="protein sequence ID" value="QDY65106.1"/>
    <property type="molecule type" value="Genomic_DNA"/>
</dbReference>
<keyword evidence="2" id="KW-1185">Reference proteome</keyword>
<dbReference type="Gene3D" id="3.40.50.12580">
    <property type="match status" value="1"/>
</dbReference>
<proteinExistence type="predicted"/>